<evidence type="ECO:0000256" key="1">
    <source>
        <dbReference type="SAM" id="Phobius"/>
    </source>
</evidence>
<keyword evidence="1" id="KW-0472">Membrane</keyword>
<feature type="transmembrane region" description="Helical" evidence="1">
    <location>
        <begin position="14"/>
        <end position="31"/>
    </location>
</feature>
<feature type="transmembrane region" description="Helical" evidence="1">
    <location>
        <begin position="216"/>
        <end position="233"/>
    </location>
</feature>
<keyword evidence="1" id="KW-0812">Transmembrane</keyword>
<feature type="transmembrane region" description="Helical" evidence="1">
    <location>
        <begin position="37"/>
        <end position="62"/>
    </location>
</feature>
<gene>
    <name evidence="2" type="ORF">AC578_5572</name>
</gene>
<dbReference type="Proteomes" id="UP000070133">
    <property type="component" value="Unassembled WGS sequence"/>
</dbReference>
<comment type="caution">
    <text evidence="2">The sequence shown here is derived from an EMBL/GenBank/DDBJ whole genome shotgun (WGS) entry which is preliminary data.</text>
</comment>
<proteinExistence type="predicted"/>
<keyword evidence="1" id="KW-1133">Transmembrane helix</keyword>
<evidence type="ECO:0000313" key="3">
    <source>
        <dbReference type="Proteomes" id="UP000070133"/>
    </source>
</evidence>
<dbReference type="OrthoDB" id="3647205at2759"/>
<evidence type="ECO:0000313" key="2">
    <source>
        <dbReference type="EMBL" id="KXT05680.1"/>
    </source>
</evidence>
<reference evidence="2 3" key="1">
    <citation type="submission" date="2015-07" db="EMBL/GenBank/DDBJ databases">
        <title>Comparative genomics of the Sigatoka disease complex on banana suggests a link between parallel evolutionary changes in Pseudocercospora fijiensis and Pseudocercospora eumusae and increased virulence on the banana host.</title>
        <authorList>
            <person name="Chang T.-C."/>
            <person name="Salvucci A."/>
            <person name="Crous P.W."/>
            <person name="Stergiopoulos I."/>
        </authorList>
    </citation>
    <scope>NUCLEOTIDE SEQUENCE [LARGE SCALE GENOMIC DNA]</scope>
    <source>
        <strain evidence="2 3">CBS 114824</strain>
    </source>
</reference>
<feature type="transmembrane region" description="Helical" evidence="1">
    <location>
        <begin position="154"/>
        <end position="175"/>
    </location>
</feature>
<feature type="transmembrane region" description="Helical" evidence="1">
    <location>
        <begin position="187"/>
        <end position="204"/>
    </location>
</feature>
<organism evidence="2 3">
    <name type="scientific">Pseudocercospora eumusae</name>
    <dbReference type="NCBI Taxonomy" id="321146"/>
    <lineage>
        <taxon>Eukaryota</taxon>
        <taxon>Fungi</taxon>
        <taxon>Dikarya</taxon>
        <taxon>Ascomycota</taxon>
        <taxon>Pezizomycotina</taxon>
        <taxon>Dothideomycetes</taxon>
        <taxon>Dothideomycetidae</taxon>
        <taxon>Mycosphaerellales</taxon>
        <taxon>Mycosphaerellaceae</taxon>
        <taxon>Pseudocercospora</taxon>
    </lineage>
</organism>
<name>A0A139HT86_9PEZI</name>
<dbReference type="AlphaFoldDB" id="A0A139HT86"/>
<dbReference type="EMBL" id="LFZN01000011">
    <property type="protein sequence ID" value="KXT05680.1"/>
    <property type="molecule type" value="Genomic_DNA"/>
</dbReference>
<keyword evidence="3" id="KW-1185">Reference proteome</keyword>
<accession>A0A139HT86</accession>
<sequence>MAARDAKAGWWQRLFRALPAATWAMGAYYHFAEISGAMALLSSGGVITGSKAALLLVVTFAAKENWLDWGFYVLLAAYAGNPPPMLAALDGTAGGQKPRKTCSLATGRSSAIITFNKMCRVKKRVWFGFADCIGCLVLGYGLTQLRSFRKTPFFIVTECCIAFLPFLLGNVLIITPLCRCGKVFMRQAYVLGVLGMLLCSIAYYKLFGLQHLEEAICGYALSTYLSGLLWVFMHRKWYIHWNDTVDEELTAAGARGTFPWHAGMSASDRIRLGRLVRLAEMR</sequence>
<feature type="transmembrane region" description="Helical" evidence="1">
    <location>
        <begin position="125"/>
        <end position="142"/>
    </location>
</feature>
<protein>
    <submittedName>
        <fullName evidence="2">Uncharacterized protein</fullName>
    </submittedName>
</protein>